<dbReference type="Pfam" id="PF05930">
    <property type="entry name" value="Phage_AlpA"/>
    <property type="match status" value="1"/>
</dbReference>
<dbReference type="AlphaFoldDB" id="A0A2R8CGA0"/>
<dbReference type="PANTHER" id="PTHR36154:SF1">
    <property type="entry name" value="DNA-BINDING TRANSCRIPTIONAL ACTIVATOR ALPA"/>
    <property type="match status" value="1"/>
</dbReference>
<dbReference type="PANTHER" id="PTHR36154">
    <property type="entry name" value="DNA-BINDING TRANSCRIPTIONAL ACTIVATOR ALPA"/>
    <property type="match status" value="1"/>
</dbReference>
<dbReference type="Gene3D" id="1.10.238.160">
    <property type="match status" value="1"/>
</dbReference>
<dbReference type="OrthoDB" id="9801242at2"/>
<dbReference type="RefSeq" id="WP_108792678.1">
    <property type="nucleotide sequence ID" value="NZ_ONZG01000026.1"/>
</dbReference>
<proteinExistence type="predicted"/>
<dbReference type="InterPro" id="IPR052931">
    <property type="entry name" value="Prophage_regulatory_activator"/>
</dbReference>
<evidence type="ECO:0000313" key="1">
    <source>
        <dbReference type="EMBL" id="SPJ31473.1"/>
    </source>
</evidence>
<dbReference type="EMBL" id="ONZG01000026">
    <property type="protein sequence ID" value="SPJ31473.1"/>
    <property type="molecule type" value="Genomic_DNA"/>
</dbReference>
<sequence length="67" mass="7724">MANKILRRIAVEEQTGLSRSSLYAKLDPNSRYFDPEFPRPLRLGIRAVGWRESEIVAWMESRESTAA</sequence>
<evidence type="ECO:0000313" key="2">
    <source>
        <dbReference type="Proteomes" id="UP000244898"/>
    </source>
</evidence>
<name>A0A2R8CGA0_9RHOB</name>
<accession>A0A2R8CGA0</accession>
<organism evidence="1 2">
    <name type="scientific">Falsiruegeria mediterranea M17</name>
    <dbReference type="NCBI Taxonomy" id="1200281"/>
    <lineage>
        <taxon>Bacteria</taxon>
        <taxon>Pseudomonadati</taxon>
        <taxon>Pseudomonadota</taxon>
        <taxon>Alphaproteobacteria</taxon>
        <taxon>Rhodobacterales</taxon>
        <taxon>Roseobacteraceae</taxon>
        <taxon>Falsiruegeria</taxon>
    </lineage>
</organism>
<dbReference type="Proteomes" id="UP000244898">
    <property type="component" value="Unassembled WGS sequence"/>
</dbReference>
<reference evidence="2" key="1">
    <citation type="submission" date="2018-03" db="EMBL/GenBank/DDBJ databases">
        <authorList>
            <person name="Rodrigo-Torres L."/>
            <person name="Arahal R. D."/>
            <person name="Lucena T."/>
        </authorList>
    </citation>
    <scope>NUCLEOTIDE SEQUENCE [LARGE SCALE GENOMIC DNA]</scope>
    <source>
        <strain evidence="2">CECT 7615</strain>
    </source>
</reference>
<evidence type="ECO:0008006" key="3">
    <source>
        <dbReference type="Google" id="ProtNLM"/>
    </source>
</evidence>
<gene>
    <name evidence="1" type="ORF">TRM7615_05016</name>
</gene>
<dbReference type="InterPro" id="IPR010260">
    <property type="entry name" value="AlpA"/>
</dbReference>
<protein>
    <recommendedName>
        <fullName evidence="3">Prophage CP4-57 regulatory protein AlpA</fullName>
    </recommendedName>
</protein>
<keyword evidence="2" id="KW-1185">Reference proteome</keyword>